<dbReference type="HAMAP" id="MF_02088">
    <property type="entry name" value="Q_prec_transport"/>
    <property type="match status" value="1"/>
</dbReference>
<dbReference type="InterPro" id="IPR003744">
    <property type="entry name" value="YhhQ"/>
</dbReference>
<dbReference type="PANTHER" id="PTHR34300:SF2">
    <property type="entry name" value="QUEUOSINE PRECURSOR TRANSPORTER-RELATED"/>
    <property type="match status" value="1"/>
</dbReference>
<feature type="transmembrane region" description="Helical" evidence="1">
    <location>
        <begin position="109"/>
        <end position="129"/>
    </location>
</feature>
<dbReference type="EMBL" id="DYYG01000007">
    <property type="protein sequence ID" value="HJE22317.1"/>
    <property type="molecule type" value="Genomic_DNA"/>
</dbReference>
<keyword evidence="1" id="KW-0997">Cell inner membrane</keyword>
<accession>A0A921DZF7</accession>
<evidence type="ECO:0000313" key="2">
    <source>
        <dbReference type="EMBL" id="HJE22317.1"/>
    </source>
</evidence>
<comment type="caution">
    <text evidence="2">The sequence shown here is derived from an EMBL/GenBank/DDBJ whole genome shotgun (WGS) entry which is preliminary data.</text>
</comment>
<reference evidence="2" key="2">
    <citation type="submission" date="2021-09" db="EMBL/GenBank/DDBJ databases">
        <authorList>
            <person name="Gilroy R."/>
        </authorList>
    </citation>
    <scope>NUCLEOTIDE SEQUENCE</scope>
    <source>
        <strain evidence="2">316</strain>
    </source>
</reference>
<dbReference type="AlphaFoldDB" id="A0A921DZF7"/>
<comment type="function">
    <text evidence="1">Involved in the import of queuosine (Q) precursors, required for Q precursor salvage.</text>
</comment>
<gene>
    <name evidence="2" type="ORF">K8W01_01475</name>
</gene>
<evidence type="ECO:0000256" key="1">
    <source>
        <dbReference type="HAMAP-Rule" id="MF_02088"/>
    </source>
</evidence>
<feature type="transmembrane region" description="Helical" evidence="1">
    <location>
        <begin position="31"/>
        <end position="54"/>
    </location>
</feature>
<protein>
    <recommendedName>
        <fullName evidence="1">Probable queuosine precursor transporter</fullName>
        <shortName evidence="1">Q precursor transporter</shortName>
    </recommendedName>
</protein>
<keyword evidence="1" id="KW-1133">Transmembrane helix</keyword>
<dbReference type="Proteomes" id="UP000742631">
    <property type="component" value="Unassembled WGS sequence"/>
</dbReference>
<feature type="transmembrane region" description="Helical" evidence="1">
    <location>
        <begin position="7"/>
        <end position="25"/>
    </location>
</feature>
<feature type="transmembrane region" description="Helical" evidence="1">
    <location>
        <begin position="66"/>
        <end position="89"/>
    </location>
</feature>
<dbReference type="NCBIfam" id="TIGR00697">
    <property type="entry name" value="queuosine precursor transporter"/>
    <property type="match status" value="1"/>
</dbReference>
<keyword evidence="1" id="KW-0472">Membrane</keyword>
<proteinExistence type="inferred from homology"/>
<comment type="similarity">
    <text evidence="1">Belongs to the vitamin uptake transporter (VUT/ECF) (TC 2.A.88) family. Q precursor transporter subfamily.</text>
</comment>
<sequence length="224" mass="24089">MADGPRYLGLITGVFCGALVSTIILSGKIAAVAGATFPASIALFPLTFLIGDVLTEVYGYAATRRAVWAGLISELLWIASYTAAAALPPAPFWPHQDTFSALLGQTPRIALAGMIAYVCGEFVNAYVLARMKIASGGGYLALRMIGSTVFGAATDTAIVLVIAFCGVIPAGQLLEMGFVVWILKVIWEILALPISLPLVRWLKRREQIDYFDVGTDFNPFRLQR</sequence>
<name>A0A921DZF7_9HYPH</name>
<feature type="transmembrane region" description="Helical" evidence="1">
    <location>
        <begin position="178"/>
        <end position="199"/>
    </location>
</feature>
<comment type="subcellular location">
    <subcellularLocation>
        <location evidence="1">Cell inner membrane</location>
        <topology evidence="1">Multi-pass membrane protein</topology>
    </subcellularLocation>
</comment>
<dbReference type="GO" id="GO:0022857">
    <property type="term" value="F:transmembrane transporter activity"/>
    <property type="evidence" value="ECO:0007669"/>
    <property type="project" value="UniProtKB-UniRule"/>
</dbReference>
<dbReference type="GO" id="GO:0005886">
    <property type="term" value="C:plasma membrane"/>
    <property type="evidence" value="ECO:0007669"/>
    <property type="project" value="UniProtKB-SubCell"/>
</dbReference>
<keyword evidence="1" id="KW-1003">Cell membrane</keyword>
<dbReference type="PANTHER" id="PTHR34300">
    <property type="entry name" value="QUEUOSINE PRECURSOR TRANSPORTER-RELATED"/>
    <property type="match status" value="1"/>
</dbReference>
<evidence type="ECO:0000313" key="3">
    <source>
        <dbReference type="Proteomes" id="UP000742631"/>
    </source>
</evidence>
<keyword evidence="1" id="KW-0813">Transport</keyword>
<reference evidence="2" key="1">
    <citation type="journal article" date="2021" name="PeerJ">
        <title>Extensive microbial diversity within the chicken gut microbiome revealed by metagenomics and culture.</title>
        <authorList>
            <person name="Gilroy R."/>
            <person name="Ravi A."/>
            <person name="Getino M."/>
            <person name="Pursley I."/>
            <person name="Horton D.L."/>
            <person name="Alikhan N.F."/>
            <person name="Baker D."/>
            <person name="Gharbi K."/>
            <person name="Hall N."/>
            <person name="Watson M."/>
            <person name="Adriaenssens E.M."/>
            <person name="Foster-Nyarko E."/>
            <person name="Jarju S."/>
            <person name="Secka A."/>
            <person name="Antonio M."/>
            <person name="Oren A."/>
            <person name="Chaudhuri R.R."/>
            <person name="La Ragione R."/>
            <person name="Hildebrand F."/>
            <person name="Pallen M.J."/>
        </authorList>
    </citation>
    <scope>NUCLEOTIDE SEQUENCE</scope>
    <source>
        <strain evidence="2">316</strain>
    </source>
</reference>
<feature type="transmembrane region" description="Helical" evidence="1">
    <location>
        <begin position="149"/>
        <end position="172"/>
    </location>
</feature>
<organism evidence="2 3">
    <name type="scientific">Methylorubrum populi</name>
    <dbReference type="NCBI Taxonomy" id="223967"/>
    <lineage>
        <taxon>Bacteria</taxon>
        <taxon>Pseudomonadati</taxon>
        <taxon>Pseudomonadota</taxon>
        <taxon>Alphaproteobacteria</taxon>
        <taxon>Hyphomicrobiales</taxon>
        <taxon>Methylobacteriaceae</taxon>
        <taxon>Methylorubrum</taxon>
    </lineage>
</organism>
<dbReference type="Pfam" id="PF02592">
    <property type="entry name" value="Vut_1"/>
    <property type="match status" value="1"/>
</dbReference>
<keyword evidence="1" id="KW-0812">Transmembrane</keyword>